<accession>A0A7W5GCU5</accession>
<name>A0A7W5GCU5_9BACL</name>
<reference evidence="1 2" key="1">
    <citation type="submission" date="2020-08" db="EMBL/GenBank/DDBJ databases">
        <title>Genomic Encyclopedia of Type Strains, Phase III (KMG-III): the genomes of soil and plant-associated and newly described type strains.</title>
        <authorList>
            <person name="Whitman W."/>
        </authorList>
    </citation>
    <scope>NUCLEOTIDE SEQUENCE [LARGE SCALE GENOMIC DNA]</scope>
    <source>
        <strain evidence="1 2">CECT 8234</strain>
    </source>
</reference>
<evidence type="ECO:0000313" key="2">
    <source>
        <dbReference type="Proteomes" id="UP000518605"/>
    </source>
</evidence>
<dbReference type="EMBL" id="JACHXW010000015">
    <property type="protein sequence ID" value="MBB3154362.1"/>
    <property type="molecule type" value="Genomic_DNA"/>
</dbReference>
<evidence type="ECO:0000313" key="1">
    <source>
        <dbReference type="EMBL" id="MBB3154362.1"/>
    </source>
</evidence>
<comment type="caution">
    <text evidence="1">The sequence shown here is derived from an EMBL/GenBank/DDBJ whole genome shotgun (WGS) entry which is preliminary data.</text>
</comment>
<dbReference type="Proteomes" id="UP000518605">
    <property type="component" value="Unassembled WGS sequence"/>
</dbReference>
<gene>
    <name evidence="1" type="ORF">FHS16_004444</name>
</gene>
<proteinExistence type="predicted"/>
<dbReference type="RefSeq" id="WP_246431890.1">
    <property type="nucleotide sequence ID" value="NZ_CBCSLB010000016.1"/>
</dbReference>
<keyword evidence="2" id="KW-1185">Reference proteome</keyword>
<dbReference type="AlphaFoldDB" id="A0A7W5GCU5"/>
<organism evidence="1 2">
    <name type="scientific">Paenibacillus endophyticus</name>
    <dbReference type="NCBI Taxonomy" id="1294268"/>
    <lineage>
        <taxon>Bacteria</taxon>
        <taxon>Bacillati</taxon>
        <taxon>Bacillota</taxon>
        <taxon>Bacilli</taxon>
        <taxon>Bacillales</taxon>
        <taxon>Paenibacillaceae</taxon>
        <taxon>Paenibacillus</taxon>
    </lineage>
</organism>
<protein>
    <submittedName>
        <fullName evidence="1">Uncharacterized protein</fullName>
    </submittedName>
</protein>
<sequence length="157" mass="18132">MGNITLEEDMEQVISLQSEALWKRRATELEAWADREKVKKKEKLSMVLDSFAVDAELYPALLVLRRLQIPTEFSCAGVSILDDPLDHSVYAYVTFHASEQTESFVEFAANYMKHRVLVTYEPARKRYDMSSFFIGHNRSFCLLMYRCAEAFAERTGA</sequence>